<evidence type="ECO:0000256" key="2">
    <source>
        <dbReference type="ARBA" id="ARBA00010992"/>
    </source>
</evidence>
<dbReference type="Proteomes" id="UP001144372">
    <property type="component" value="Unassembled WGS sequence"/>
</dbReference>
<comment type="caution">
    <text evidence="9">The sequence shown here is derived from an EMBL/GenBank/DDBJ whole genome shotgun (WGS) entry which is preliminary data.</text>
</comment>
<dbReference type="InterPro" id="IPR005829">
    <property type="entry name" value="Sugar_transporter_CS"/>
</dbReference>
<evidence type="ECO:0000256" key="3">
    <source>
        <dbReference type="ARBA" id="ARBA00022448"/>
    </source>
</evidence>
<keyword evidence="10" id="KW-1185">Reference proteome</keyword>
<dbReference type="RefSeq" id="WP_281794592.1">
    <property type="nucleotide sequence ID" value="NZ_BSDR01000001.1"/>
</dbReference>
<evidence type="ECO:0000313" key="9">
    <source>
        <dbReference type="EMBL" id="GLI35057.1"/>
    </source>
</evidence>
<dbReference type="GO" id="GO:0016020">
    <property type="term" value="C:membrane"/>
    <property type="evidence" value="ECO:0007669"/>
    <property type="project" value="UniProtKB-SubCell"/>
</dbReference>
<feature type="transmembrane region" description="Helical" evidence="7">
    <location>
        <begin position="108"/>
        <end position="125"/>
    </location>
</feature>
<evidence type="ECO:0000259" key="8">
    <source>
        <dbReference type="PROSITE" id="PS50850"/>
    </source>
</evidence>
<comment type="subcellular location">
    <subcellularLocation>
        <location evidence="1">Membrane</location>
        <topology evidence="1">Multi-pass membrane protein</topology>
    </subcellularLocation>
</comment>
<feature type="transmembrane region" description="Helical" evidence="7">
    <location>
        <begin position="340"/>
        <end position="359"/>
    </location>
</feature>
<sequence length="461" mass="50361">MSENVATIAAGDRIAVGEIRATARIVNNYFDGIPVTGVHKLLFFIIMGAYFFEQLDNWNFGFIAPAIAQSWNLQMTDIAMIVFWYFVAMTTGGFLGGVISDFIGRRKTFLGAILVFSIASVVTGFTDNFIVFTIFRALTGFGVFCLMVTSQAYIAEMAPAESRGMWQGRVAAVGFCAVPLVAFLCRVIILMSPEAWRIILYVGGIGIVGFFVGLKYLKESPRWLVSHGRIAEAEEIMEFLTHKKIDLTEAAKKVETKIKVSEVLIGMLSKRYIARTLLLILLFITITPAGFLFTTWTTQLIKMKGFSVSDSLTATTIISIGVPAGCYLASLVSDLGGRKVPLMMLGVLCGFGGFAFAFMDGLTGLTTTGFALSVFNLAINFILFSYTAESYPTRMRNTATGFHNGLARLSVSASQPLIPIIHQTYGFAGVFNSVGILYLIPVIPLLIWGMRTGGKSLEDIE</sequence>
<dbReference type="PROSITE" id="PS50850">
    <property type="entry name" value="MFS"/>
    <property type="match status" value="1"/>
</dbReference>
<dbReference type="PROSITE" id="PS00216">
    <property type="entry name" value="SUGAR_TRANSPORT_1"/>
    <property type="match status" value="1"/>
</dbReference>
<feature type="transmembrane region" description="Helical" evidence="7">
    <location>
        <begin position="131"/>
        <end position="149"/>
    </location>
</feature>
<feature type="transmembrane region" description="Helical" evidence="7">
    <location>
        <begin position="170"/>
        <end position="192"/>
    </location>
</feature>
<dbReference type="GO" id="GO:0022857">
    <property type="term" value="F:transmembrane transporter activity"/>
    <property type="evidence" value="ECO:0007669"/>
    <property type="project" value="InterPro"/>
</dbReference>
<dbReference type="AlphaFoldDB" id="A0A9W6FUE7"/>
<evidence type="ECO:0000256" key="7">
    <source>
        <dbReference type="SAM" id="Phobius"/>
    </source>
</evidence>
<feature type="transmembrane region" description="Helical" evidence="7">
    <location>
        <begin position="313"/>
        <end position="333"/>
    </location>
</feature>
<dbReference type="PANTHER" id="PTHR23511:SF34">
    <property type="entry name" value="SYNAPTIC VESICLE GLYCOPROTEIN 2"/>
    <property type="match status" value="1"/>
</dbReference>
<evidence type="ECO:0000313" key="10">
    <source>
        <dbReference type="Proteomes" id="UP001144372"/>
    </source>
</evidence>
<dbReference type="InterPro" id="IPR011701">
    <property type="entry name" value="MFS"/>
</dbReference>
<evidence type="ECO:0000256" key="1">
    <source>
        <dbReference type="ARBA" id="ARBA00004141"/>
    </source>
</evidence>
<keyword evidence="6 7" id="KW-0472">Membrane</keyword>
<accession>A0A9W6FUE7</accession>
<keyword evidence="3" id="KW-0813">Transport</keyword>
<dbReference type="SUPFAM" id="SSF103473">
    <property type="entry name" value="MFS general substrate transporter"/>
    <property type="match status" value="1"/>
</dbReference>
<feature type="transmembrane region" description="Helical" evidence="7">
    <location>
        <begin position="78"/>
        <end position="96"/>
    </location>
</feature>
<feature type="domain" description="Major facilitator superfamily (MFS) profile" evidence="8">
    <location>
        <begin position="42"/>
        <end position="453"/>
    </location>
</feature>
<gene>
    <name evidence="9" type="primary">yyaJ</name>
    <name evidence="9" type="ORF">DAMNIGENAA_24900</name>
</gene>
<keyword evidence="5 7" id="KW-1133">Transmembrane helix</keyword>
<feature type="transmembrane region" description="Helical" evidence="7">
    <location>
        <begin position="365"/>
        <end position="386"/>
    </location>
</feature>
<protein>
    <submittedName>
        <fullName evidence="9">Metabolite transport protein YyaJ</fullName>
    </submittedName>
</protein>
<organism evidence="9 10">
    <name type="scientific">Desulforhabdus amnigena</name>
    <dbReference type="NCBI Taxonomy" id="40218"/>
    <lineage>
        <taxon>Bacteria</taxon>
        <taxon>Pseudomonadati</taxon>
        <taxon>Thermodesulfobacteriota</taxon>
        <taxon>Syntrophobacteria</taxon>
        <taxon>Syntrophobacterales</taxon>
        <taxon>Syntrophobacteraceae</taxon>
        <taxon>Desulforhabdus</taxon>
    </lineage>
</organism>
<dbReference type="InterPro" id="IPR036259">
    <property type="entry name" value="MFS_trans_sf"/>
</dbReference>
<feature type="transmembrane region" description="Helical" evidence="7">
    <location>
        <begin position="29"/>
        <end position="52"/>
    </location>
</feature>
<proteinExistence type="inferred from homology"/>
<comment type="similarity">
    <text evidence="2">Belongs to the major facilitator superfamily. Sugar transporter (TC 2.A.1.1) family.</text>
</comment>
<dbReference type="PANTHER" id="PTHR23511">
    <property type="entry name" value="SYNAPTIC VESICLE GLYCOPROTEIN 2"/>
    <property type="match status" value="1"/>
</dbReference>
<evidence type="ECO:0000256" key="4">
    <source>
        <dbReference type="ARBA" id="ARBA00022692"/>
    </source>
</evidence>
<name>A0A9W6FUE7_9BACT</name>
<keyword evidence="4 7" id="KW-0812">Transmembrane</keyword>
<dbReference type="CDD" id="cd17316">
    <property type="entry name" value="MFS_SV2_like"/>
    <property type="match status" value="1"/>
</dbReference>
<feature type="transmembrane region" description="Helical" evidence="7">
    <location>
        <begin position="272"/>
        <end position="293"/>
    </location>
</feature>
<dbReference type="InterPro" id="IPR020846">
    <property type="entry name" value="MFS_dom"/>
</dbReference>
<feature type="transmembrane region" description="Helical" evidence="7">
    <location>
        <begin position="198"/>
        <end position="217"/>
    </location>
</feature>
<dbReference type="EMBL" id="BSDR01000001">
    <property type="protein sequence ID" value="GLI35057.1"/>
    <property type="molecule type" value="Genomic_DNA"/>
</dbReference>
<reference evidence="9" key="1">
    <citation type="submission" date="2022-12" db="EMBL/GenBank/DDBJ databases">
        <title>Reference genome sequencing for broad-spectrum identification of bacterial and archaeal isolates by mass spectrometry.</title>
        <authorList>
            <person name="Sekiguchi Y."/>
            <person name="Tourlousse D.M."/>
        </authorList>
    </citation>
    <scope>NUCLEOTIDE SEQUENCE</scope>
    <source>
        <strain evidence="9">ASRB1</strain>
    </source>
</reference>
<feature type="transmembrane region" description="Helical" evidence="7">
    <location>
        <begin position="425"/>
        <end position="448"/>
    </location>
</feature>
<evidence type="ECO:0000256" key="5">
    <source>
        <dbReference type="ARBA" id="ARBA00022989"/>
    </source>
</evidence>
<dbReference type="Gene3D" id="1.20.1250.20">
    <property type="entry name" value="MFS general substrate transporter like domains"/>
    <property type="match status" value="1"/>
</dbReference>
<evidence type="ECO:0000256" key="6">
    <source>
        <dbReference type="ARBA" id="ARBA00023136"/>
    </source>
</evidence>
<dbReference type="Pfam" id="PF07690">
    <property type="entry name" value="MFS_1"/>
    <property type="match status" value="1"/>
</dbReference>